<name>A0A4R3Z217_9FIRM</name>
<gene>
    <name evidence="1" type="ORF">EDD60_11419</name>
</gene>
<dbReference type="GeneID" id="98915757"/>
<dbReference type="Proteomes" id="UP000295515">
    <property type="component" value="Unassembled WGS sequence"/>
</dbReference>
<keyword evidence="2" id="KW-1185">Reference proteome</keyword>
<proteinExistence type="predicted"/>
<reference evidence="1 2" key="1">
    <citation type="submission" date="2019-03" db="EMBL/GenBank/DDBJ databases">
        <title>Genomic Encyclopedia of Type Strains, Phase IV (KMG-IV): sequencing the most valuable type-strain genomes for metagenomic binning, comparative biology and taxonomic classification.</title>
        <authorList>
            <person name="Goeker M."/>
        </authorList>
    </citation>
    <scope>NUCLEOTIDE SEQUENCE [LARGE SCALE GENOMIC DNA]</scope>
    <source>
        <strain evidence="1 2">DSM 29487</strain>
    </source>
</reference>
<dbReference type="EMBL" id="SMCQ01000014">
    <property type="protein sequence ID" value="TCV97853.1"/>
    <property type="molecule type" value="Genomic_DNA"/>
</dbReference>
<dbReference type="AlphaFoldDB" id="A0A4R3Z217"/>
<evidence type="ECO:0000313" key="2">
    <source>
        <dbReference type="Proteomes" id="UP000295515"/>
    </source>
</evidence>
<organism evidence="1 2">
    <name type="scientific">Longibaculum muris</name>
    <dbReference type="NCBI Taxonomy" id="1796628"/>
    <lineage>
        <taxon>Bacteria</taxon>
        <taxon>Bacillati</taxon>
        <taxon>Bacillota</taxon>
        <taxon>Erysipelotrichia</taxon>
        <taxon>Erysipelotrichales</taxon>
        <taxon>Coprobacillaceae</taxon>
        <taxon>Longibaculum</taxon>
    </lineage>
</organism>
<evidence type="ECO:0000313" key="1">
    <source>
        <dbReference type="EMBL" id="TCV97853.1"/>
    </source>
</evidence>
<dbReference type="RefSeq" id="WP_066443870.1">
    <property type="nucleotide sequence ID" value="NZ_JANKBF010000004.1"/>
</dbReference>
<protein>
    <submittedName>
        <fullName evidence="1">Uncharacterized protein</fullName>
    </submittedName>
</protein>
<comment type="caution">
    <text evidence="1">The sequence shown here is derived from an EMBL/GenBank/DDBJ whole genome shotgun (WGS) entry which is preliminary data.</text>
</comment>
<accession>A0A4R3Z217</accession>
<sequence length="197" mass="23893">MRESYSKNYFEKYAALTLARFLHIKESDIFHDDRPDLRLYTLNLGIEVTQALTPEEAVADIKKPLYASIDMTPFDHNHKDKSFVFEKLDNAIERKIEKSRNYDVYKENGLYIFSHCHNLKEDELYRYFINLPYTYLFFRYIYINAVTRLYCFDFIDKKMSYIHFSKSELITMNVDSLRYEKTCSKERRQIILEKLFK</sequence>